<dbReference type="STRING" id="37001.A0A1A9VZT4"/>
<name>A0A1A9VZT4_9MUSC</name>
<dbReference type="GO" id="GO:0007026">
    <property type="term" value="P:negative regulation of microtubule depolymerization"/>
    <property type="evidence" value="ECO:0007669"/>
    <property type="project" value="TreeGrafter"/>
</dbReference>
<dbReference type="InterPro" id="IPR058042">
    <property type="entry name" value="CAMSAP_N"/>
</dbReference>
<dbReference type="InterPro" id="IPR032940">
    <property type="entry name" value="CAMSAP"/>
</dbReference>
<evidence type="ECO:0000259" key="1">
    <source>
        <dbReference type="Pfam" id="PF25532"/>
    </source>
</evidence>
<dbReference type="EnsemblMetazoa" id="GBRI000785-RA">
    <property type="protein sequence ID" value="GBRI000785-PA"/>
    <property type="gene ID" value="GBRI000785"/>
</dbReference>
<dbReference type="PANTHER" id="PTHR21595:SF0">
    <property type="entry name" value="PATRONIN"/>
    <property type="match status" value="1"/>
</dbReference>
<reference evidence="3" key="1">
    <citation type="submission" date="2014-03" db="EMBL/GenBank/DDBJ databases">
        <authorList>
            <person name="Aksoy S."/>
            <person name="Warren W."/>
            <person name="Wilson R.K."/>
        </authorList>
    </citation>
    <scope>NUCLEOTIDE SEQUENCE [LARGE SCALE GENOMIC DNA]</scope>
    <source>
        <strain evidence="3">IAEA</strain>
    </source>
</reference>
<proteinExistence type="predicted"/>
<organism evidence="2 3">
    <name type="scientific">Glossina brevipalpis</name>
    <dbReference type="NCBI Taxonomy" id="37001"/>
    <lineage>
        <taxon>Eukaryota</taxon>
        <taxon>Metazoa</taxon>
        <taxon>Ecdysozoa</taxon>
        <taxon>Arthropoda</taxon>
        <taxon>Hexapoda</taxon>
        <taxon>Insecta</taxon>
        <taxon>Pterygota</taxon>
        <taxon>Neoptera</taxon>
        <taxon>Endopterygota</taxon>
        <taxon>Diptera</taxon>
        <taxon>Brachycera</taxon>
        <taxon>Muscomorpha</taxon>
        <taxon>Hippoboscoidea</taxon>
        <taxon>Glossinidae</taxon>
        <taxon>Glossina</taxon>
    </lineage>
</organism>
<dbReference type="Pfam" id="PF25532">
    <property type="entry name" value="CH_CAMSAP2_N"/>
    <property type="match status" value="1"/>
</dbReference>
<reference evidence="2" key="2">
    <citation type="submission" date="2020-05" db="UniProtKB">
        <authorList>
            <consortium name="EnsemblMetazoa"/>
        </authorList>
    </citation>
    <scope>IDENTIFICATION</scope>
    <source>
        <strain evidence="2">IAEA</strain>
    </source>
</reference>
<dbReference type="PANTHER" id="PTHR21595">
    <property type="entry name" value="PATRONIN"/>
    <property type="match status" value="1"/>
</dbReference>
<dbReference type="GO" id="GO:0051011">
    <property type="term" value="F:microtubule minus-end binding"/>
    <property type="evidence" value="ECO:0007669"/>
    <property type="project" value="TreeGrafter"/>
</dbReference>
<dbReference type="GO" id="GO:0031122">
    <property type="term" value="P:cytoplasmic microtubule organization"/>
    <property type="evidence" value="ECO:0007669"/>
    <property type="project" value="TreeGrafter"/>
</dbReference>
<sequence>MNDRETKIHLAYAGTRETEHKQEENLRRITYVRRIDLGNATICCQTLPNLYLDPNYQCQNHRSILQTLARKGVPVNESKDINNYPSPPAPVPNKRFYDAFLILAQLLRNEWNVTDVRIDYLPTVEGSIRNVLVVSNLSERLLSYNVFNMLPEDIKHMILNLLVIPADLFNLFEIHPANCVHYPGMDSLAFIVHKSLGTTTLSSMYMEHQQQQQQEM</sequence>
<dbReference type="Proteomes" id="UP000091820">
    <property type="component" value="Unassembled WGS sequence"/>
</dbReference>
<dbReference type="AlphaFoldDB" id="A0A1A9VZT4"/>
<feature type="domain" description="CASAMP N-terminal" evidence="1">
    <location>
        <begin position="36"/>
        <end position="79"/>
    </location>
</feature>
<dbReference type="GO" id="GO:0036449">
    <property type="term" value="C:microtubule minus-end"/>
    <property type="evidence" value="ECO:0007669"/>
    <property type="project" value="TreeGrafter"/>
</dbReference>
<evidence type="ECO:0000313" key="2">
    <source>
        <dbReference type="EnsemblMetazoa" id="GBRI000785-PA"/>
    </source>
</evidence>
<keyword evidence="3" id="KW-1185">Reference proteome</keyword>
<accession>A0A1A9VZT4</accession>
<protein>
    <recommendedName>
        <fullName evidence="1">CASAMP N-terminal domain-containing protein</fullName>
    </recommendedName>
</protein>
<dbReference type="GO" id="GO:0005516">
    <property type="term" value="F:calmodulin binding"/>
    <property type="evidence" value="ECO:0007669"/>
    <property type="project" value="InterPro"/>
</dbReference>
<evidence type="ECO:0000313" key="3">
    <source>
        <dbReference type="Proteomes" id="UP000091820"/>
    </source>
</evidence>
<dbReference type="VEuPathDB" id="VectorBase:GBRI000785"/>